<dbReference type="AlphaFoldDB" id="A0A941W3E9"/>
<comment type="caution">
    <text evidence="1">The sequence shown here is derived from an EMBL/GenBank/DDBJ whole genome shotgun (WGS) entry which is preliminary data.</text>
</comment>
<proteinExistence type="predicted"/>
<dbReference type="Proteomes" id="UP000722750">
    <property type="component" value="Unassembled WGS sequence"/>
</dbReference>
<organism evidence="1 2">
    <name type="scientific">Candidatus Scalindua arabica</name>
    <dbReference type="NCBI Taxonomy" id="1127984"/>
    <lineage>
        <taxon>Bacteria</taxon>
        <taxon>Pseudomonadati</taxon>
        <taxon>Planctomycetota</taxon>
        <taxon>Candidatus Brocadiia</taxon>
        <taxon>Candidatus Brocadiales</taxon>
        <taxon>Candidatus Scalinduaceae</taxon>
        <taxon>Candidatus Scalindua</taxon>
    </lineage>
</organism>
<sequence length="209" mass="24797">MTYHRVLNKNDYADLLNQACKWLEVDKGRAKNYIRIIKECETLENHEFSQEHILGHNESWEIVDIYELWKEHADNFLGIDKKIKRVFKKGTILRENEIDTEGVKSSSIHRNNAFTYFLAGKSTTTGIQAVSQLFFLHNRDSSYFIWAQLICYTFSFFLKRKISIDFSTMKESYKNYNLIFKFDPYTVITYSDSVVFSTTCKLLNIIYFH</sequence>
<accession>A0A941W3E9</accession>
<dbReference type="EMBL" id="JAANXD010000073">
    <property type="protein sequence ID" value="MBS1258657.1"/>
    <property type="molecule type" value="Genomic_DNA"/>
</dbReference>
<reference evidence="1" key="1">
    <citation type="journal article" date="2021" name="ISME J.">
        <title>Fine-scale metabolic discontinuity in a stratified prokaryote microbiome of a Red Sea deep halocline.</title>
        <authorList>
            <person name="Michoud G."/>
            <person name="Ngugi D.K."/>
            <person name="Barozzi A."/>
            <person name="Merlino G."/>
            <person name="Calleja M.L."/>
            <person name="Delgado-Huertas A."/>
            <person name="Moran X.A.G."/>
            <person name="Daffonchio D."/>
        </authorList>
    </citation>
    <scope>NUCLEOTIDE SEQUENCE</scope>
    <source>
        <strain evidence="1">SuakinDeep_MAG55_1</strain>
    </source>
</reference>
<evidence type="ECO:0000313" key="1">
    <source>
        <dbReference type="EMBL" id="MBS1258657.1"/>
    </source>
</evidence>
<name>A0A941W3E9_9BACT</name>
<evidence type="ECO:0000313" key="2">
    <source>
        <dbReference type="Proteomes" id="UP000722750"/>
    </source>
</evidence>
<protein>
    <submittedName>
        <fullName evidence="1">Uncharacterized protein</fullName>
    </submittedName>
</protein>
<gene>
    <name evidence="1" type="ORF">MAG551_01718</name>
</gene>